<protein>
    <submittedName>
        <fullName evidence="1">TIGR00266 family protein</fullName>
    </submittedName>
</protein>
<dbReference type="PANTHER" id="PTHR43657:SF1">
    <property type="entry name" value="ALTERED INHERITANCE OF MITOCHONDRIA PROTEIN 24, MITOCHONDRIAL"/>
    <property type="match status" value="1"/>
</dbReference>
<dbReference type="InterPro" id="IPR016031">
    <property type="entry name" value="Trp_RNA-bd_attenuator-like_dom"/>
</dbReference>
<organism evidence="1 2">
    <name type="scientific">Faecalibacillus faecis</name>
    <dbReference type="NCBI Taxonomy" id="1982628"/>
    <lineage>
        <taxon>Bacteria</taxon>
        <taxon>Bacillati</taxon>
        <taxon>Bacillota</taxon>
        <taxon>Erysipelotrichia</taxon>
        <taxon>Erysipelotrichales</taxon>
        <taxon>Coprobacillaceae</taxon>
        <taxon>Faecalibacillus</taxon>
    </lineage>
</organism>
<dbReference type="RefSeq" id="WP_106988252.1">
    <property type="nucleotide sequence ID" value="NZ_JAJCFI010000007.1"/>
</dbReference>
<gene>
    <name evidence="1" type="ORF">C7U55_08805</name>
</gene>
<keyword evidence="2" id="KW-1185">Reference proteome</keyword>
<dbReference type="PANTHER" id="PTHR43657">
    <property type="entry name" value="TRYPTOPHAN RNA-BINDING ATTENUATOR PROTEIN-LIKE PROTEIN"/>
    <property type="match status" value="1"/>
</dbReference>
<name>A0A2T3FWX1_9FIRM</name>
<dbReference type="InterPro" id="IPR036983">
    <property type="entry name" value="AIM24_sf"/>
</dbReference>
<dbReference type="SUPFAM" id="SSF51219">
    <property type="entry name" value="TRAP-like"/>
    <property type="match status" value="1"/>
</dbReference>
<evidence type="ECO:0000313" key="1">
    <source>
        <dbReference type="EMBL" id="PST39760.1"/>
    </source>
</evidence>
<proteinExistence type="predicted"/>
<dbReference type="Pfam" id="PF01987">
    <property type="entry name" value="AIM24"/>
    <property type="match status" value="1"/>
</dbReference>
<dbReference type="InterPro" id="IPR002838">
    <property type="entry name" value="AIM24"/>
</dbReference>
<dbReference type="EMBL" id="PYLP01000011">
    <property type="protein sequence ID" value="PST39760.1"/>
    <property type="molecule type" value="Genomic_DNA"/>
</dbReference>
<accession>A0A2T3FWX1</accession>
<dbReference type="Proteomes" id="UP000241201">
    <property type="component" value="Unassembled WGS sequence"/>
</dbReference>
<sequence length="224" mass="23987">MKYEIVGDTLPVVICHLNKGEKMISDSGAMSWMDPCMKMETNGGGAGKIIGRIFSGETLFRNSYTANKDGLIAFASSFPGKIVAIDVEPGKEVIIQKSAFLASEENVETSVFFNKKFSSGIFGGEGFILTKISGHGTCFIEIDGSTVEYNLLPGQQMVIDTGYLAIMDATCKMDIQSVPGLKNKFLGGEGLFNTVVTGPGRIVVQTMPISAVANSLARFFPQGK</sequence>
<dbReference type="AlphaFoldDB" id="A0A2T3FWX1"/>
<dbReference type="GeneID" id="77471187"/>
<reference evidence="2" key="1">
    <citation type="submission" date="2018-03" db="EMBL/GenBank/DDBJ databases">
        <title>Lachnoclostridium SNUG30370 gen.nov., sp.nov., isolated from human faeces.</title>
        <authorList>
            <person name="Seo B."/>
            <person name="Jeon K."/>
            <person name="Ko G."/>
        </authorList>
    </citation>
    <scope>NUCLEOTIDE SEQUENCE [LARGE SCALE GENOMIC DNA]</scope>
    <source>
        <strain evidence="2">SNUG30370</strain>
    </source>
</reference>
<dbReference type="Gene3D" id="3.60.160.10">
    <property type="entry name" value="Mitochondrial biogenesis AIM24"/>
    <property type="match status" value="1"/>
</dbReference>
<evidence type="ECO:0000313" key="2">
    <source>
        <dbReference type="Proteomes" id="UP000241201"/>
    </source>
</evidence>
<comment type="caution">
    <text evidence="1">The sequence shown here is derived from an EMBL/GenBank/DDBJ whole genome shotgun (WGS) entry which is preliminary data.</text>
</comment>